<evidence type="ECO:0000313" key="3">
    <source>
        <dbReference type="Proteomes" id="UP000051020"/>
    </source>
</evidence>
<organism evidence="2 3">
    <name type="scientific">Lactiplantibacillus pentosus DSM 20314</name>
    <dbReference type="NCBI Taxonomy" id="1423791"/>
    <lineage>
        <taxon>Bacteria</taxon>
        <taxon>Bacillati</taxon>
        <taxon>Bacillota</taxon>
        <taxon>Bacilli</taxon>
        <taxon>Lactobacillales</taxon>
        <taxon>Lactobacillaceae</taxon>
        <taxon>Lactiplantibacillus</taxon>
    </lineage>
</organism>
<dbReference type="InterPro" id="IPR013830">
    <property type="entry name" value="SGNH_hydro"/>
</dbReference>
<dbReference type="SUPFAM" id="SSF52266">
    <property type="entry name" value="SGNH hydrolase"/>
    <property type="match status" value="1"/>
</dbReference>
<protein>
    <recommendedName>
        <fullName evidence="1">SGNH hydrolase-type esterase domain-containing protein</fullName>
    </recommendedName>
</protein>
<dbReference type="InterPro" id="IPR036514">
    <property type="entry name" value="SGNH_hydro_sf"/>
</dbReference>
<name>A0A837R8T7_LACPE</name>
<dbReference type="Proteomes" id="UP000051020">
    <property type="component" value="Unassembled WGS sequence"/>
</dbReference>
<dbReference type="EMBL" id="AZCU01000018">
    <property type="protein sequence ID" value="KRK23133.1"/>
    <property type="molecule type" value="Genomic_DNA"/>
</dbReference>
<comment type="caution">
    <text evidence="2">The sequence shown here is derived from an EMBL/GenBank/DDBJ whole genome shotgun (WGS) entry which is preliminary data.</text>
</comment>
<sequence>MLDETQLTKHVTFQRPAWLGDSITANNGLASVHYHDILAANWHAERSDNLGISGSTVGSRYDAMAARYQSIPADADFIAVFGGVNDYGRNQPLGQYGDTTITTFYGALAILLTGLQTTWPTVPKLFISAIHIGSDFGGSFRATTNGLGYRQADYEAAIEQVTADYSVPHLSLYHDAGITFAIPAQAAIYSVDTLHPNNAGHQVIARKIQAFLDSHF</sequence>
<dbReference type="GeneID" id="49395339"/>
<evidence type="ECO:0000313" key="2">
    <source>
        <dbReference type="EMBL" id="KRK23133.1"/>
    </source>
</evidence>
<dbReference type="AlphaFoldDB" id="A0A837R8T7"/>
<dbReference type="Gene3D" id="3.40.50.1110">
    <property type="entry name" value="SGNH hydrolase"/>
    <property type="match status" value="1"/>
</dbReference>
<dbReference type="RefSeq" id="WP_050338323.1">
    <property type="nucleotide sequence ID" value="NZ_AZCU01000018.1"/>
</dbReference>
<dbReference type="CDD" id="cd00229">
    <property type="entry name" value="SGNH_hydrolase"/>
    <property type="match status" value="1"/>
</dbReference>
<gene>
    <name evidence="2" type="ORF">FD24_GL001280</name>
</gene>
<evidence type="ECO:0000259" key="1">
    <source>
        <dbReference type="Pfam" id="PF13472"/>
    </source>
</evidence>
<reference evidence="2 3" key="1">
    <citation type="journal article" date="2015" name="Genome Announc.">
        <title>Expanding the biotechnology potential of lactobacilli through comparative genomics of 213 strains and associated genera.</title>
        <authorList>
            <person name="Sun Z."/>
            <person name="Harris H.M."/>
            <person name="McCann A."/>
            <person name="Guo C."/>
            <person name="Argimon S."/>
            <person name="Zhang W."/>
            <person name="Yang X."/>
            <person name="Jeffery I.B."/>
            <person name="Cooney J.C."/>
            <person name="Kagawa T.F."/>
            <person name="Liu W."/>
            <person name="Song Y."/>
            <person name="Salvetti E."/>
            <person name="Wrobel A."/>
            <person name="Rasinkangas P."/>
            <person name="Parkhill J."/>
            <person name="Rea M.C."/>
            <person name="O'Sullivan O."/>
            <person name="Ritari J."/>
            <person name="Douillard F.P."/>
            <person name="Paul Ross R."/>
            <person name="Yang R."/>
            <person name="Briner A.E."/>
            <person name="Felis G.E."/>
            <person name="de Vos W.M."/>
            <person name="Barrangou R."/>
            <person name="Klaenhammer T.R."/>
            <person name="Caufield P.W."/>
            <person name="Cui Y."/>
            <person name="Zhang H."/>
            <person name="O'Toole P.W."/>
        </authorList>
    </citation>
    <scope>NUCLEOTIDE SEQUENCE [LARGE SCALE GENOMIC DNA]</scope>
    <source>
        <strain evidence="2 3">DSM 20314</strain>
    </source>
</reference>
<accession>A0A837R8T7</accession>
<dbReference type="Pfam" id="PF13472">
    <property type="entry name" value="Lipase_GDSL_2"/>
    <property type="match status" value="1"/>
</dbReference>
<proteinExistence type="predicted"/>
<feature type="domain" description="SGNH hydrolase-type esterase" evidence="1">
    <location>
        <begin position="19"/>
        <end position="203"/>
    </location>
</feature>